<dbReference type="Gene3D" id="3.60.21.50">
    <property type="match status" value="1"/>
</dbReference>
<evidence type="ECO:0000256" key="4">
    <source>
        <dbReference type="ARBA" id="ARBA00023125"/>
    </source>
</evidence>
<dbReference type="GO" id="GO:0042276">
    <property type="term" value="P:error-prone translesion synthesis"/>
    <property type="evidence" value="ECO:0007669"/>
    <property type="project" value="TreeGrafter"/>
</dbReference>
<dbReference type="InterPro" id="IPR016266">
    <property type="entry name" value="POLE2"/>
</dbReference>
<dbReference type="Pfam" id="PF04042">
    <property type="entry name" value="DNA_pol_E_B"/>
    <property type="match status" value="1"/>
</dbReference>
<dbReference type="PANTHER" id="PTHR12708">
    <property type="entry name" value="DNA POLYMERASE EPSILON SUBUNIT B"/>
    <property type="match status" value="1"/>
</dbReference>
<dbReference type="GO" id="GO:0006261">
    <property type="term" value="P:DNA-templated DNA replication"/>
    <property type="evidence" value="ECO:0007669"/>
    <property type="project" value="InterPro"/>
</dbReference>
<dbReference type="InterPro" id="IPR007185">
    <property type="entry name" value="DNA_pol_a/d/e_bsu"/>
</dbReference>
<evidence type="ECO:0000313" key="9">
    <source>
        <dbReference type="Proteomes" id="UP001195914"/>
    </source>
</evidence>
<dbReference type="PANTHER" id="PTHR12708:SF0">
    <property type="entry name" value="DNA POLYMERASE EPSILON SUBUNIT 2"/>
    <property type="match status" value="1"/>
</dbReference>
<comment type="subcellular location">
    <subcellularLocation>
        <location evidence="1">Nucleus</location>
    </subcellularLocation>
</comment>
<dbReference type="EMBL" id="JAHBMH010000024">
    <property type="protein sequence ID" value="KAK1938577.1"/>
    <property type="molecule type" value="Genomic_DNA"/>
</dbReference>
<evidence type="ECO:0000256" key="5">
    <source>
        <dbReference type="ARBA" id="ARBA00023242"/>
    </source>
</evidence>
<dbReference type="GO" id="GO:0008622">
    <property type="term" value="C:epsilon DNA polymerase complex"/>
    <property type="evidence" value="ECO:0007669"/>
    <property type="project" value="InterPro"/>
</dbReference>
<dbReference type="GO" id="GO:0003677">
    <property type="term" value="F:DNA binding"/>
    <property type="evidence" value="ECO:0007669"/>
    <property type="project" value="UniProtKB-KW"/>
</dbReference>
<evidence type="ECO:0000256" key="1">
    <source>
        <dbReference type="ARBA" id="ARBA00004123"/>
    </source>
</evidence>
<sequence>MGNFTSVEFHTAVHGKEKYSQAFERLYRVLVQPKYRILLMSCYFVLVPGTGDATLCNQLMPTQPLLKEFSANIRDRMATYLGDDTKFITMTNPCRIRHLTRRMVFCRSDVLNKLLSTSILTSGTDYKIATPAELKEMLINTLLGQGHLCPNKPGVHSVLKHDAALLLYPHPDLVCIADLSCPSFISSVDSTTICNVESFSKNRSFISYDVISGKAQKLAL</sequence>
<keyword evidence="5" id="KW-0539">Nucleus</keyword>
<dbReference type="Proteomes" id="UP001195914">
    <property type="component" value="Unassembled WGS sequence"/>
</dbReference>
<reference evidence="8" key="2">
    <citation type="submission" date="2021-05" db="EMBL/GenBank/DDBJ databases">
        <authorList>
            <person name="Pain A."/>
        </authorList>
    </citation>
    <scope>NUCLEOTIDE SEQUENCE</scope>
    <source>
        <strain evidence="8">1802A</strain>
    </source>
</reference>
<keyword evidence="3" id="KW-0235">DNA replication</keyword>
<evidence type="ECO:0000256" key="3">
    <source>
        <dbReference type="ARBA" id="ARBA00022705"/>
    </source>
</evidence>
<proteinExistence type="inferred from homology"/>
<name>A0AAD9GHL9_BABDI</name>
<accession>A0AAD9GHL9</accession>
<gene>
    <name evidence="8" type="ORF">X943_002439</name>
</gene>
<reference evidence="8" key="1">
    <citation type="journal article" date="2014" name="Nucleic Acids Res.">
        <title>The evolutionary dynamics of variant antigen genes in Babesia reveal a history of genomic innovation underlying host-parasite interaction.</title>
        <authorList>
            <person name="Jackson A.P."/>
            <person name="Otto T.D."/>
            <person name="Darby A."/>
            <person name="Ramaprasad A."/>
            <person name="Xia D."/>
            <person name="Echaide I.E."/>
            <person name="Farber M."/>
            <person name="Gahlot S."/>
            <person name="Gamble J."/>
            <person name="Gupta D."/>
            <person name="Gupta Y."/>
            <person name="Jackson L."/>
            <person name="Malandrin L."/>
            <person name="Malas T.B."/>
            <person name="Moussa E."/>
            <person name="Nair M."/>
            <person name="Reid A.J."/>
            <person name="Sanders M."/>
            <person name="Sharma J."/>
            <person name="Tracey A."/>
            <person name="Quail M.A."/>
            <person name="Weir W."/>
            <person name="Wastling J.M."/>
            <person name="Hall N."/>
            <person name="Willadsen P."/>
            <person name="Lingelbach K."/>
            <person name="Shiels B."/>
            <person name="Tait A."/>
            <person name="Berriman M."/>
            <person name="Allred D.R."/>
            <person name="Pain A."/>
        </authorList>
    </citation>
    <scope>NUCLEOTIDE SEQUENCE</scope>
    <source>
        <strain evidence="8">1802A</strain>
    </source>
</reference>
<evidence type="ECO:0000256" key="6">
    <source>
        <dbReference type="ARBA" id="ARBA00032930"/>
    </source>
</evidence>
<organism evidence="8 9">
    <name type="scientific">Babesia divergens</name>
    <dbReference type="NCBI Taxonomy" id="32595"/>
    <lineage>
        <taxon>Eukaryota</taxon>
        <taxon>Sar</taxon>
        <taxon>Alveolata</taxon>
        <taxon>Apicomplexa</taxon>
        <taxon>Aconoidasida</taxon>
        <taxon>Piroplasmida</taxon>
        <taxon>Babesiidae</taxon>
        <taxon>Babesia</taxon>
    </lineage>
</organism>
<comment type="caution">
    <text evidence="8">The sequence shown here is derived from an EMBL/GenBank/DDBJ whole genome shotgun (WGS) entry which is preliminary data.</text>
</comment>
<comment type="similarity">
    <text evidence="2">Belongs to the DNA polymerase epsilon subunit B family.</text>
</comment>
<dbReference type="AlphaFoldDB" id="A0AAD9GHL9"/>
<evidence type="ECO:0000256" key="2">
    <source>
        <dbReference type="ARBA" id="ARBA00009560"/>
    </source>
</evidence>
<feature type="domain" description="DNA polymerase alpha/delta/epsilon subunit B" evidence="7">
    <location>
        <begin position="1"/>
        <end position="185"/>
    </location>
</feature>
<protein>
    <recommendedName>
        <fullName evidence="6">DNA polymerase II subunit 2</fullName>
    </recommendedName>
</protein>
<keyword evidence="4" id="KW-0238">DNA-binding</keyword>
<evidence type="ECO:0000313" key="8">
    <source>
        <dbReference type="EMBL" id="KAK1938577.1"/>
    </source>
</evidence>
<evidence type="ECO:0000259" key="7">
    <source>
        <dbReference type="Pfam" id="PF04042"/>
    </source>
</evidence>
<keyword evidence="9" id="KW-1185">Reference proteome</keyword>